<feature type="region of interest" description="Disordered" evidence="1">
    <location>
        <begin position="440"/>
        <end position="503"/>
    </location>
</feature>
<sequence>MNTQNPPRTPSPPSSAPDPAMWVPPTPRYAPIDEPDNFPGISKSYIAKSRQLEEAAAAQSSQRSSKLLTRTPAQQIVDRRHRRHVSGEASPWGHNMSVMKGPSALYFPLTPEQTPARKKKRQLDTIQRTTSSSSSVESTASTSTTQFRNTSQTHSSGRIIFPPNTNIAGSGRSYHRPRPVLALAKPSDQIVVDSSHSETISLTRNVNIGSNQVASTPSLSLSSPSQSHLQLHESTSTLSTPRQKADTSVCRVPSPLRQDHLSPRKRQIQEQNNQQSQQQTHFQIFHDMQHSSTNSHSQIKPASPAKKTQNAFVSKLLLSAKKSKITPNNKDLSFISTLAAPGLSKKIKDNDIFTKNVKRGVDKAEYDTDGIPKGLLDEVDAEDEEYYKNHPHHPVDYSTVPGMWCVFRGKKVFRPFPEGDPKCNKITPCVLFPKKDSRSLEESCTPIPQRRESQSPVAVAAATSSSLHSPSSTPMIPLSPFPRVESSNRSRKRSMSPALSLHEDDDLGLPVSIVSGSASVVPQLTSSSSVSPSSSSPPKRRRLMVPSPSSTERITRSKSLLMAQKQFQGTFLPPPISAPAAAGSRSLTATVSVTDLEDEMTDHEDSAPLVGTVTPRKSSSIDSVMTVSSTHGILAAATVSLLQPSASAPNTQHHQHSHHHQTPHTPRTSINRNPRFFR</sequence>
<feature type="compositionally biased region" description="Low complexity" evidence="1">
    <location>
        <begin position="454"/>
        <end position="474"/>
    </location>
</feature>
<feature type="compositionally biased region" description="Basic residues" evidence="1">
    <location>
        <begin position="653"/>
        <end position="662"/>
    </location>
</feature>
<protein>
    <submittedName>
        <fullName evidence="2">Uncharacterized protein</fullName>
    </submittedName>
</protein>
<feature type="region of interest" description="Disordered" evidence="1">
    <location>
        <begin position="521"/>
        <end position="555"/>
    </location>
</feature>
<feature type="region of interest" description="Disordered" evidence="1">
    <location>
        <begin position="213"/>
        <end position="280"/>
    </location>
</feature>
<feature type="compositionally biased region" description="Polar residues" evidence="1">
    <location>
        <begin position="233"/>
        <end position="242"/>
    </location>
</feature>
<dbReference type="GeneID" id="43582798"/>
<name>A0A5E8BS72_9ASCO</name>
<dbReference type="OrthoDB" id="4097042at2759"/>
<dbReference type="Proteomes" id="UP000398389">
    <property type="component" value="Unassembled WGS sequence"/>
</dbReference>
<organism evidence="2 3">
    <name type="scientific">Magnusiomyces paraingens</name>
    <dbReference type="NCBI Taxonomy" id="2606893"/>
    <lineage>
        <taxon>Eukaryota</taxon>
        <taxon>Fungi</taxon>
        <taxon>Dikarya</taxon>
        <taxon>Ascomycota</taxon>
        <taxon>Saccharomycotina</taxon>
        <taxon>Dipodascomycetes</taxon>
        <taxon>Dipodascales</taxon>
        <taxon>Dipodascaceae</taxon>
        <taxon>Magnusiomyces</taxon>
    </lineage>
</organism>
<evidence type="ECO:0000313" key="3">
    <source>
        <dbReference type="Proteomes" id="UP000398389"/>
    </source>
</evidence>
<feature type="compositionally biased region" description="Low complexity" evidence="1">
    <location>
        <begin position="54"/>
        <end position="68"/>
    </location>
</feature>
<accession>A0A5E8BS72</accession>
<keyword evidence="3" id="KW-1185">Reference proteome</keyword>
<proteinExistence type="predicted"/>
<feature type="region of interest" description="Disordered" evidence="1">
    <location>
        <begin position="646"/>
        <end position="678"/>
    </location>
</feature>
<feature type="compositionally biased region" description="Low complexity" evidence="1">
    <location>
        <begin position="129"/>
        <end position="145"/>
    </location>
</feature>
<feature type="region of interest" description="Disordered" evidence="1">
    <location>
        <begin position="54"/>
        <end position="96"/>
    </location>
</feature>
<dbReference type="AlphaFoldDB" id="A0A5E8BS72"/>
<feature type="compositionally biased region" description="Low complexity" evidence="1">
    <location>
        <begin position="217"/>
        <end position="229"/>
    </location>
</feature>
<feature type="compositionally biased region" description="Low complexity" evidence="1">
    <location>
        <begin position="269"/>
        <end position="280"/>
    </location>
</feature>
<feature type="region of interest" description="Disordered" evidence="1">
    <location>
        <begin position="112"/>
        <end position="173"/>
    </location>
</feature>
<evidence type="ECO:0000256" key="1">
    <source>
        <dbReference type="SAM" id="MobiDB-lite"/>
    </source>
</evidence>
<feature type="compositionally biased region" description="Low complexity" evidence="1">
    <location>
        <begin position="521"/>
        <end position="537"/>
    </location>
</feature>
<feature type="region of interest" description="Disordered" evidence="1">
    <location>
        <begin position="1"/>
        <end position="42"/>
    </location>
</feature>
<feature type="compositionally biased region" description="Pro residues" evidence="1">
    <location>
        <begin position="7"/>
        <end position="28"/>
    </location>
</feature>
<dbReference type="EMBL" id="CABVLU010000003">
    <property type="protein sequence ID" value="VVT54253.1"/>
    <property type="molecule type" value="Genomic_DNA"/>
</dbReference>
<feature type="compositionally biased region" description="Polar residues" evidence="1">
    <location>
        <begin position="146"/>
        <end position="156"/>
    </location>
</feature>
<reference evidence="2 3" key="1">
    <citation type="submission" date="2019-09" db="EMBL/GenBank/DDBJ databases">
        <authorList>
            <person name="Brejova B."/>
        </authorList>
    </citation>
    <scope>NUCLEOTIDE SEQUENCE [LARGE SCALE GENOMIC DNA]</scope>
</reference>
<gene>
    <name evidence="2" type="ORF">SAPINGB_P003983</name>
</gene>
<evidence type="ECO:0000313" key="2">
    <source>
        <dbReference type="EMBL" id="VVT54253.1"/>
    </source>
</evidence>
<dbReference type="RefSeq" id="XP_031854589.1">
    <property type="nucleotide sequence ID" value="XM_031998698.1"/>
</dbReference>